<keyword evidence="2 6" id="KW-0812">Transmembrane</keyword>
<dbReference type="SUPFAM" id="SSF52833">
    <property type="entry name" value="Thioredoxin-like"/>
    <property type="match status" value="1"/>
</dbReference>
<dbReference type="EMBL" id="JAVRJZ010000007">
    <property type="protein sequence ID" value="KAK2720589.1"/>
    <property type="molecule type" value="Genomic_DNA"/>
</dbReference>
<keyword evidence="5 6" id="KW-0472">Membrane</keyword>
<dbReference type="InterPro" id="IPR037463">
    <property type="entry name" value="TMX2_thioredoxin_dom"/>
</dbReference>
<evidence type="ECO:0000256" key="6">
    <source>
        <dbReference type="SAM" id="Phobius"/>
    </source>
</evidence>
<keyword evidence="4 6" id="KW-1133">Transmembrane helix</keyword>
<evidence type="ECO:0000256" key="2">
    <source>
        <dbReference type="ARBA" id="ARBA00022692"/>
    </source>
</evidence>
<dbReference type="Gene3D" id="3.40.30.10">
    <property type="entry name" value="Glutaredoxin"/>
    <property type="match status" value="1"/>
</dbReference>
<dbReference type="PANTHER" id="PTHR15853:SF0">
    <property type="entry name" value="THIOREDOXIN-RELATED TRANSMEMBRANE PROTEIN 2"/>
    <property type="match status" value="1"/>
</dbReference>
<feature type="transmembrane region" description="Helical" evidence="6">
    <location>
        <begin position="80"/>
        <end position="98"/>
    </location>
</feature>
<comment type="caution">
    <text evidence="8">The sequence shown here is derived from an EMBL/GenBank/DDBJ whole genome shotgun (WGS) entry which is preliminary data.</text>
</comment>
<dbReference type="InterPro" id="IPR036249">
    <property type="entry name" value="Thioredoxin-like_sf"/>
</dbReference>
<evidence type="ECO:0000256" key="5">
    <source>
        <dbReference type="ARBA" id="ARBA00023136"/>
    </source>
</evidence>
<evidence type="ECO:0000313" key="9">
    <source>
        <dbReference type="Proteomes" id="UP001187531"/>
    </source>
</evidence>
<comment type="subcellular location">
    <subcellularLocation>
        <location evidence="1">Membrane</location>
        <topology evidence="1">Single-pass type I membrane protein</topology>
    </subcellularLocation>
</comment>
<evidence type="ECO:0000313" key="8">
    <source>
        <dbReference type="EMBL" id="KAK2720589.1"/>
    </source>
</evidence>
<dbReference type="PANTHER" id="PTHR15853">
    <property type="entry name" value="THIOREDOXIN-RELATED"/>
    <property type="match status" value="1"/>
</dbReference>
<proteinExistence type="predicted"/>
<feature type="transmembrane region" description="Helical" evidence="6">
    <location>
        <begin position="104"/>
        <end position="123"/>
    </location>
</feature>
<name>A0AA88I318_ARTSF</name>
<organism evidence="8 9">
    <name type="scientific">Artemia franciscana</name>
    <name type="common">Brine shrimp</name>
    <name type="synonym">Artemia sanfranciscana</name>
    <dbReference type="NCBI Taxonomy" id="6661"/>
    <lineage>
        <taxon>Eukaryota</taxon>
        <taxon>Metazoa</taxon>
        <taxon>Ecdysozoa</taxon>
        <taxon>Arthropoda</taxon>
        <taxon>Crustacea</taxon>
        <taxon>Branchiopoda</taxon>
        <taxon>Anostraca</taxon>
        <taxon>Artemiidae</taxon>
        <taxon>Artemia</taxon>
    </lineage>
</organism>
<evidence type="ECO:0000256" key="4">
    <source>
        <dbReference type="ARBA" id="ARBA00022989"/>
    </source>
</evidence>
<sequence>MAWNWKSELKQVLKPYYVINIILSISFVFCKSVQPVCTYIFPEGDYQCQISTRESEILFFLLFVVMMRARKTGAMGLTSYLSNSFSYCKCANFALWFYTDPRMGLFYLVLFILQALLVPEPMYSGPSDVLYFRDNMLNEELEKDKKIMWFVCFYTVWSPSCVNFSTVFSKLSAEYALDNLKFGKIDVGRYPGVAQQYGIDTSSFSKQLPTLVMFKDGKEIGRAPKWDAKGKLVKFVLTEDNVKVAFDLNNIYSTCKKSLKKPKEVENRGHAKSE</sequence>
<protein>
    <recommendedName>
        <fullName evidence="7">Thioredoxin domain-containing protein</fullName>
    </recommendedName>
</protein>
<keyword evidence="9" id="KW-1185">Reference proteome</keyword>
<evidence type="ECO:0000256" key="3">
    <source>
        <dbReference type="ARBA" id="ARBA00022729"/>
    </source>
</evidence>
<dbReference type="GO" id="GO:0016020">
    <property type="term" value="C:membrane"/>
    <property type="evidence" value="ECO:0007669"/>
    <property type="project" value="UniProtKB-SubCell"/>
</dbReference>
<dbReference type="InterPro" id="IPR039101">
    <property type="entry name" value="TMX2"/>
</dbReference>
<gene>
    <name evidence="8" type="ORF">QYM36_004464</name>
</gene>
<evidence type="ECO:0000256" key="1">
    <source>
        <dbReference type="ARBA" id="ARBA00004479"/>
    </source>
</evidence>
<dbReference type="Pfam" id="PF00085">
    <property type="entry name" value="Thioredoxin"/>
    <property type="match status" value="1"/>
</dbReference>
<dbReference type="GO" id="GO:0015036">
    <property type="term" value="F:disulfide oxidoreductase activity"/>
    <property type="evidence" value="ECO:0007669"/>
    <property type="project" value="TreeGrafter"/>
</dbReference>
<dbReference type="CDD" id="cd02962">
    <property type="entry name" value="TMX2"/>
    <property type="match status" value="1"/>
</dbReference>
<dbReference type="InterPro" id="IPR013766">
    <property type="entry name" value="Thioredoxin_domain"/>
</dbReference>
<feature type="transmembrane region" description="Helical" evidence="6">
    <location>
        <begin position="12"/>
        <end position="30"/>
    </location>
</feature>
<keyword evidence="3" id="KW-0732">Signal</keyword>
<feature type="domain" description="Thioredoxin" evidence="7">
    <location>
        <begin position="131"/>
        <end position="236"/>
    </location>
</feature>
<dbReference type="AlphaFoldDB" id="A0AA88I318"/>
<dbReference type="Proteomes" id="UP001187531">
    <property type="component" value="Unassembled WGS sequence"/>
</dbReference>
<evidence type="ECO:0000259" key="7">
    <source>
        <dbReference type="Pfam" id="PF00085"/>
    </source>
</evidence>
<reference evidence="8" key="1">
    <citation type="submission" date="2023-07" db="EMBL/GenBank/DDBJ databases">
        <title>Chromosome-level genome assembly of Artemia franciscana.</title>
        <authorList>
            <person name="Jo E."/>
        </authorList>
    </citation>
    <scope>NUCLEOTIDE SEQUENCE</scope>
    <source>
        <tissue evidence="8">Whole body</tissue>
    </source>
</reference>
<accession>A0AA88I318</accession>